<sequence>MIRIFVTGLRGIPDVMGGVESHCEALYPRLQRLSSAVEITVVGRVPYVDAAKTRVAGLTVKGVPAVRSTSLEAISSTLLAVLYARLRRADIVHIHAIGPALTTGIARMLGLKVVVTHHGKDYARGKWGRLAKAMLKRGERAAMRHAHRVICVSPSLREELVSAFPEAAGRTVYIPNGVPGAAVAGDTARAEADRVLAAHGARDGEFVLAVGRLVPEKGFDTLIDAANRMASPPKLLIVGGSEHRSSYAERLTRKAGPQVRFAGMLPREVVFELQRRTALFVMPSFHEGLPIAALEAADAGAPLLLSDIAANRDLGLAPVNYFPVGDVDALVAALAQPPRCYAVDADAVRDRFDWNRIAAETLRVYEAFVP</sequence>
<evidence type="ECO:0000313" key="4">
    <source>
        <dbReference type="Proteomes" id="UP001302249"/>
    </source>
</evidence>
<dbReference type="PANTHER" id="PTHR45947">
    <property type="entry name" value="SULFOQUINOVOSYL TRANSFERASE SQD2"/>
    <property type="match status" value="1"/>
</dbReference>
<feature type="domain" description="Glycosyl transferase family 1" evidence="1">
    <location>
        <begin position="203"/>
        <end position="334"/>
    </location>
</feature>
<dbReference type="InterPro" id="IPR001296">
    <property type="entry name" value="Glyco_trans_1"/>
</dbReference>
<organism evidence="3 4">
    <name type="scientific">Stakelama saccharophila</name>
    <dbReference type="NCBI Taxonomy" id="3075605"/>
    <lineage>
        <taxon>Bacteria</taxon>
        <taxon>Pseudomonadati</taxon>
        <taxon>Pseudomonadota</taxon>
        <taxon>Alphaproteobacteria</taxon>
        <taxon>Sphingomonadales</taxon>
        <taxon>Sphingomonadaceae</taxon>
        <taxon>Stakelama</taxon>
    </lineage>
</organism>
<name>A0ABZ0BB57_9SPHN</name>
<dbReference type="InterPro" id="IPR050194">
    <property type="entry name" value="Glycosyltransferase_grp1"/>
</dbReference>
<dbReference type="Proteomes" id="UP001302249">
    <property type="component" value="Chromosome"/>
</dbReference>
<keyword evidence="3" id="KW-0808">Transferase</keyword>
<keyword evidence="4" id="KW-1185">Reference proteome</keyword>
<accession>A0ABZ0BB57</accession>
<dbReference type="SUPFAM" id="SSF53756">
    <property type="entry name" value="UDP-Glycosyltransferase/glycogen phosphorylase"/>
    <property type="match status" value="1"/>
</dbReference>
<feature type="domain" description="Glycosyltransferase subfamily 4-like N-terminal" evidence="2">
    <location>
        <begin position="16"/>
        <end position="178"/>
    </location>
</feature>
<gene>
    <name evidence="3" type="ORF">RPR59_04460</name>
</gene>
<dbReference type="EC" id="2.4.-.-" evidence="3"/>
<reference evidence="3 4" key="1">
    <citation type="submission" date="2023-09" db="EMBL/GenBank/DDBJ databases">
        <authorList>
            <person name="Rey-Velasco X."/>
        </authorList>
    </citation>
    <scope>NUCLEOTIDE SEQUENCE [LARGE SCALE GENOMIC DNA]</scope>
    <source>
        <strain evidence="3 4">W311</strain>
    </source>
</reference>
<dbReference type="PANTHER" id="PTHR45947:SF3">
    <property type="entry name" value="SULFOQUINOVOSYL TRANSFERASE SQD2"/>
    <property type="match status" value="1"/>
</dbReference>
<keyword evidence="3" id="KW-0328">Glycosyltransferase</keyword>
<dbReference type="Gene3D" id="3.40.50.2000">
    <property type="entry name" value="Glycogen Phosphorylase B"/>
    <property type="match status" value="2"/>
</dbReference>
<proteinExistence type="predicted"/>
<protein>
    <submittedName>
        <fullName evidence="3">Glycosyltransferase family 4 protein</fullName>
        <ecNumber evidence="3">2.4.-.-</ecNumber>
    </submittedName>
</protein>
<dbReference type="Pfam" id="PF13439">
    <property type="entry name" value="Glyco_transf_4"/>
    <property type="match status" value="1"/>
</dbReference>
<evidence type="ECO:0000313" key="3">
    <source>
        <dbReference type="EMBL" id="WNO54513.1"/>
    </source>
</evidence>
<evidence type="ECO:0000259" key="1">
    <source>
        <dbReference type="Pfam" id="PF00534"/>
    </source>
</evidence>
<dbReference type="GO" id="GO:0016757">
    <property type="term" value="F:glycosyltransferase activity"/>
    <property type="evidence" value="ECO:0007669"/>
    <property type="project" value="UniProtKB-KW"/>
</dbReference>
<evidence type="ECO:0000259" key="2">
    <source>
        <dbReference type="Pfam" id="PF13439"/>
    </source>
</evidence>
<dbReference type="Pfam" id="PF00534">
    <property type="entry name" value="Glycos_transf_1"/>
    <property type="match status" value="1"/>
</dbReference>
<dbReference type="CDD" id="cd03801">
    <property type="entry name" value="GT4_PimA-like"/>
    <property type="match status" value="1"/>
</dbReference>
<dbReference type="RefSeq" id="WP_313917089.1">
    <property type="nucleotide sequence ID" value="NZ_CP135076.1"/>
</dbReference>
<dbReference type="EMBL" id="CP135076">
    <property type="protein sequence ID" value="WNO54513.1"/>
    <property type="molecule type" value="Genomic_DNA"/>
</dbReference>
<dbReference type="InterPro" id="IPR028098">
    <property type="entry name" value="Glyco_trans_4-like_N"/>
</dbReference>